<protein>
    <submittedName>
        <fullName evidence="3">Molybdate/tungstate transport system substrate-binding protein</fullName>
    </submittedName>
</protein>
<evidence type="ECO:0000256" key="2">
    <source>
        <dbReference type="SAM" id="SignalP"/>
    </source>
</evidence>
<dbReference type="RefSeq" id="WP_121169709.1">
    <property type="nucleotide sequence ID" value="NZ_RBIE01000001.1"/>
</dbReference>
<keyword evidence="2" id="KW-0732">Signal</keyword>
<dbReference type="PANTHER" id="PTHR30632:SF16">
    <property type="entry name" value="MOLYBDATE_TUNGSTATE-BINDING PROTEIN WTPA"/>
    <property type="match status" value="1"/>
</dbReference>
<evidence type="ECO:0000313" key="4">
    <source>
        <dbReference type="Proteomes" id="UP000280881"/>
    </source>
</evidence>
<evidence type="ECO:0000313" key="3">
    <source>
        <dbReference type="EMBL" id="RKQ63462.1"/>
    </source>
</evidence>
<dbReference type="NCBIfam" id="TIGR03730">
    <property type="entry name" value="tungstate_WtpA"/>
    <property type="match status" value="1"/>
</dbReference>
<comment type="caution">
    <text evidence="3">The sequence shown here is derived from an EMBL/GenBank/DDBJ whole genome shotgun (WGS) entry which is preliminary data.</text>
</comment>
<dbReference type="GO" id="GO:0015689">
    <property type="term" value="P:molybdate ion transport"/>
    <property type="evidence" value="ECO:0007669"/>
    <property type="project" value="TreeGrafter"/>
</dbReference>
<name>A0A420W854_9BACT</name>
<dbReference type="CDD" id="cd13540">
    <property type="entry name" value="PBP2_ModA_WtpA"/>
    <property type="match status" value="1"/>
</dbReference>
<dbReference type="Pfam" id="PF13531">
    <property type="entry name" value="SBP_bac_11"/>
    <property type="match status" value="1"/>
</dbReference>
<dbReference type="Proteomes" id="UP000280881">
    <property type="component" value="Unassembled WGS sequence"/>
</dbReference>
<accession>A0A420W854</accession>
<dbReference type="PANTHER" id="PTHR30632">
    <property type="entry name" value="MOLYBDATE-BINDING PERIPLASMIC PROTEIN"/>
    <property type="match status" value="1"/>
</dbReference>
<dbReference type="InterPro" id="IPR022498">
    <property type="entry name" value="ABC_trnspt_W-bd_WtpA"/>
</dbReference>
<dbReference type="EMBL" id="RBIE01000001">
    <property type="protein sequence ID" value="RKQ63462.1"/>
    <property type="molecule type" value="Genomic_DNA"/>
</dbReference>
<feature type="signal peptide" evidence="2">
    <location>
        <begin position="1"/>
        <end position="21"/>
    </location>
</feature>
<feature type="chain" id="PRO_5019283474" evidence="2">
    <location>
        <begin position="22"/>
        <end position="323"/>
    </location>
</feature>
<dbReference type="SUPFAM" id="SSF53850">
    <property type="entry name" value="Periplasmic binding protein-like II"/>
    <property type="match status" value="1"/>
</dbReference>
<dbReference type="OrthoDB" id="9785015at2"/>
<dbReference type="NCBIfam" id="NF003196">
    <property type="entry name" value="PRK04168.1"/>
    <property type="match status" value="1"/>
</dbReference>
<comment type="similarity">
    <text evidence="1">Belongs to the bacterial solute-binding protein 1 family. WtpA subfamily.</text>
</comment>
<dbReference type="InterPro" id="IPR050682">
    <property type="entry name" value="ModA/WtpA"/>
</dbReference>
<keyword evidence="4" id="KW-1185">Reference proteome</keyword>
<gene>
    <name evidence="3" type="ORF">C7457_0334</name>
</gene>
<dbReference type="AlphaFoldDB" id="A0A420W854"/>
<organism evidence="3 4">
    <name type="scientific">Thermovibrio guaymasensis</name>
    <dbReference type="NCBI Taxonomy" id="240167"/>
    <lineage>
        <taxon>Bacteria</taxon>
        <taxon>Pseudomonadati</taxon>
        <taxon>Aquificota</taxon>
        <taxon>Aquificia</taxon>
        <taxon>Desulfurobacteriales</taxon>
        <taxon>Desulfurobacteriaceae</taxon>
        <taxon>Thermovibrio</taxon>
    </lineage>
</organism>
<evidence type="ECO:0000256" key="1">
    <source>
        <dbReference type="ARBA" id="ARBA00009438"/>
    </source>
</evidence>
<sequence length="323" mass="37049">MKKVLKTFLILTLLALNSSYGGEKTPLIVFHAGSLSVPFKKLEEEFEKEHPNIDVRRESSGSLKAIRKVIDLHKPCDVVASADYSLIPKFMFPNYADHVKVFATNELVICYTPKSKYSDKINQSNWYEILKRKDVKWGFSNPNLDPCGYRTLIMIALASDYYKKPIYEELLKTSTNVKVEREPNGYKIVVPKNFRKVGDKLFIRPKAVALLGLLESGSVDYVVEYKSVALQHRLKYVELPREINLSDFSLRKYYSKVKLVLGNGRVITGKPIAYGITTLKNAPHPKEAKMWEDFVTSERGAEIIRSCYQKALYPPRRISKEEK</sequence>
<dbReference type="GO" id="GO:1901359">
    <property type="term" value="F:tungstate binding"/>
    <property type="evidence" value="ECO:0007669"/>
    <property type="project" value="InterPro"/>
</dbReference>
<proteinExistence type="inferred from homology"/>
<reference evidence="3 4" key="1">
    <citation type="submission" date="2018-10" db="EMBL/GenBank/DDBJ databases">
        <title>Genomic Encyclopedia of Type Strains, Phase IV (KMG-IV): sequencing the most valuable type-strain genomes for metagenomic binning, comparative biology and taxonomic classification.</title>
        <authorList>
            <person name="Goeker M."/>
        </authorList>
    </citation>
    <scope>NUCLEOTIDE SEQUENCE [LARGE SCALE GENOMIC DNA]</scope>
    <source>
        <strain evidence="3 4">DSM 15521</strain>
    </source>
</reference>
<dbReference type="GO" id="GO:0030973">
    <property type="term" value="F:molybdate ion binding"/>
    <property type="evidence" value="ECO:0007669"/>
    <property type="project" value="TreeGrafter"/>
</dbReference>
<dbReference type="Gene3D" id="3.40.190.10">
    <property type="entry name" value="Periplasmic binding protein-like II"/>
    <property type="match status" value="2"/>
</dbReference>